<proteinExistence type="predicted"/>
<evidence type="ECO:0000259" key="3">
    <source>
        <dbReference type="Pfam" id="PF17802"/>
    </source>
</evidence>
<gene>
    <name evidence="4" type="ORF">BJ998_002957</name>
</gene>
<feature type="domain" description="SpaA-like prealbumin fold" evidence="3">
    <location>
        <begin position="299"/>
        <end position="379"/>
    </location>
</feature>
<dbReference type="Gene3D" id="2.60.40.10">
    <property type="entry name" value="Immunoglobulins"/>
    <property type="match status" value="1"/>
</dbReference>
<comment type="caution">
    <text evidence="4">The sequence shown here is derived from an EMBL/GenBank/DDBJ whole genome shotgun (WGS) entry which is preliminary data.</text>
</comment>
<organism evidence="4 5">
    <name type="scientific">Kutzneria kofuensis</name>
    <dbReference type="NCBI Taxonomy" id="103725"/>
    <lineage>
        <taxon>Bacteria</taxon>
        <taxon>Bacillati</taxon>
        <taxon>Actinomycetota</taxon>
        <taxon>Actinomycetes</taxon>
        <taxon>Pseudonocardiales</taxon>
        <taxon>Pseudonocardiaceae</taxon>
        <taxon>Kutzneria</taxon>
    </lineage>
</organism>
<evidence type="ECO:0000256" key="2">
    <source>
        <dbReference type="SAM" id="SignalP"/>
    </source>
</evidence>
<dbReference type="EMBL" id="JACHIR010000001">
    <property type="protein sequence ID" value="MBB5891761.1"/>
    <property type="molecule type" value="Genomic_DNA"/>
</dbReference>
<evidence type="ECO:0000313" key="4">
    <source>
        <dbReference type="EMBL" id="MBB5891761.1"/>
    </source>
</evidence>
<dbReference type="InterPro" id="IPR041033">
    <property type="entry name" value="SpaA_PFL_dom_1"/>
</dbReference>
<keyword evidence="1" id="KW-0812">Transmembrane</keyword>
<dbReference type="AlphaFoldDB" id="A0A7W9KFS4"/>
<reference evidence="4 5" key="1">
    <citation type="submission" date="2020-08" db="EMBL/GenBank/DDBJ databases">
        <title>Sequencing the genomes of 1000 actinobacteria strains.</title>
        <authorList>
            <person name="Klenk H.-P."/>
        </authorList>
    </citation>
    <scope>NUCLEOTIDE SEQUENCE [LARGE SCALE GENOMIC DNA]</scope>
    <source>
        <strain evidence="4 5">DSM 43851</strain>
    </source>
</reference>
<feature type="chain" id="PRO_5038656778" description="SpaA-like prealbumin fold domain-containing protein" evidence="2">
    <location>
        <begin position="20"/>
        <end position="466"/>
    </location>
</feature>
<dbReference type="Proteomes" id="UP000585638">
    <property type="component" value="Unassembled WGS sequence"/>
</dbReference>
<evidence type="ECO:0000256" key="1">
    <source>
        <dbReference type="SAM" id="Phobius"/>
    </source>
</evidence>
<keyword evidence="1" id="KW-0472">Membrane</keyword>
<keyword evidence="5" id="KW-1185">Reference proteome</keyword>
<keyword evidence="2" id="KW-0732">Signal</keyword>
<feature type="transmembrane region" description="Helical" evidence="1">
    <location>
        <begin position="438"/>
        <end position="457"/>
    </location>
</feature>
<dbReference type="GO" id="GO:0005975">
    <property type="term" value="P:carbohydrate metabolic process"/>
    <property type="evidence" value="ECO:0007669"/>
    <property type="project" value="UniProtKB-ARBA"/>
</dbReference>
<keyword evidence="1" id="KW-1133">Transmembrane helix</keyword>
<dbReference type="InterPro" id="IPR013783">
    <property type="entry name" value="Ig-like_fold"/>
</dbReference>
<dbReference type="Pfam" id="PF17802">
    <property type="entry name" value="SpaA"/>
    <property type="match status" value="1"/>
</dbReference>
<name>A0A7W9KFS4_9PSEU</name>
<sequence length="466" mass="47320">MTGITMLAGAAMLAVPVTAAANTGNPGIGHGVTPAQQYRDNKDPSDWLGSYVVGGKDVYCVRFALNAPDSDTQYKPGEPLKDKWGNDLKPEVAAKISYLLLRYGGTKNPDEAAALAHLLHSYTSGVPAGDPRLDPANDFNHIGYDIAGHLAKLQAQFPDAAKAVAAEEADATANQGPWDVAVVAPTAAQVIGTADKWTIKVTHAGTDKTVTGVPVKLTVTDGKVDKDAVTTPADGSPLVVNVTPTGPKPTVKVDLSAPADQPVVQAPVNAGGNIQWIVSTGGEKALTGTASTTAVTAPGSVKVTKVDSKTNAGLAGVQLRITAKDKTAAAVKQDGTPLNGTDGKPLVVTTGADGTATIDNLQTPQDICLVEVAAPSGYDENFNSSSPPSVCGSIEPGKTLALQLANTPNTPTVPVKIPAGGSPMVADAATVTELNPGALAGVGGLLVIALGGLGLLLRRRRLASRG</sequence>
<dbReference type="RefSeq" id="WP_312890117.1">
    <property type="nucleotide sequence ID" value="NZ_BAAAWY010000007.1"/>
</dbReference>
<protein>
    <recommendedName>
        <fullName evidence="3">SpaA-like prealbumin fold domain-containing protein</fullName>
    </recommendedName>
</protein>
<evidence type="ECO:0000313" key="5">
    <source>
        <dbReference type="Proteomes" id="UP000585638"/>
    </source>
</evidence>
<feature type="signal peptide" evidence="2">
    <location>
        <begin position="1"/>
        <end position="19"/>
    </location>
</feature>
<accession>A0A7W9KFS4</accession>